<comment type="pathway">
    <text evidence="3">tRNA modification; 5-methoxycarbonylmethyl-2-thiouridine-tRNA biosynthesis.</text>
</comment>
<name>A0A1E5RHU6_9ASCO</name>
<evidence type="ECO:0000256" key="6">
    <source>
        <dbReference type="ARBA" id="ARBA00022490"/>
    </source>
</evidence>
<dbReference type="GO" id="GO:0005829">
    <property type="term" value="C:cytosol"/>
    <property type="evidence" value="ECO:0007669"/>
    <property type="project" value="TreeGrafter"/>
</dbReference>
<dbReference type="FunCoup" id="A0A1E5RHU6">
    <property type="interactions" value="1177"/>
</dbReference>
<dbReference type="GO" id="GO:0005634">
    <property type="term" value="C:nucleus"/>
    <property type="evidence" value="ECO:0007669"/>
    <property type="project" value="UniProtKB-SubCell"/>
</dbReference>
<comment type="similarity">
    <text evidence="4">Belongs to the ELP5 family.</text>
</comment>
<dbReference type="GO" id="GO:0000049">
    <property type="term" value="F:tRNA binding"/>
    <property type="evidence" value="ECO:0007669"/>
    <property type="project" value="TreeGrafter"/>
</dbReference>
<organism evidence="9 10">
    <name type="scientific">Hanseniaspora osmophila</name>
    <dbReference type="NCBI Taxonomy" id="56408"/>
    <lineage>
        <taxon>Eukaryota</taxon>
        <taxon>Fungi</taxon>
        <taxon>Dikarya</taxon>
        <taxon>Ascomycota</taxon>
        <taxon>Saccharomycotina</taxon>
        <taxon>Saccharomycetes</taxon>
        <taxon>Saccharomycodales</taxon>
        <taxon>Saccharomycodaceae</taxon>
        <taxon>Hanseniaspora</taxon>
    </lineage>
</organism>
<gene>
    <name evidence="9" type="ORF">AWRI3579_g1042</name>
</gene>
<dbReference type="CDD" id="cd19496">
    <property type="entry name" value="Elp5"/>
    <property type="match status" value="1"/>
</dbReference>
<comment type="subcellular location">
    <subcellularLocation>
        <location evidence="2">Cytoplasm</location>
    </subcellularLocation>
    <subcellularLocation>
        <location evidence="1">Nucleus</location>
    </subcellularLocation>
</comment>
<dbReference type="Proteomes" id="UP000095728">
    <property type="component" value="Unassembled WGS sequence"/>
</dbReference>
<dbReference type="Gene3D" id="3.40.50.300">
    <property type="entry name" value="P-loop containing nucleotide triphosphate hydrolases"/>
    <property type="match status" value="1"/>
</dbReference>
<evidence type="ECO:0000256" key="2">
    <source>
        <dbReference type="ARBA" id="ARBA00004496"/>
    </source>
</evidence>
<reference evidence="10" key="1">
    <citation type="journal article" date="2016" name="Genome Announc.">
        <title>Genome sequences of three species of Hanseniaspora isolated from spontaneous wine fermentations.</title>
        <authorList>
            <person name="Sternes P.R."/>
            <person name="Lee D."/>
            <person name="Kutyna D.R."/>
            <person name="Borneman A.R."/>
        </authorList>
    </citation>
    <scope>NUCLEOTIDE SEQUENCE [LARGE SCALE GENOMIC DNA]</scope>
    <source>
        <strain evidence="10">AWRI3579</strain>
    </source>
</reference>
<evidence type="ECO:0000256" key="5">
    <source>
        <dbReference type="ARBA" id="ARBA00020264"/>
    </source>
</evidence>
<dbReference type="GO" id="GO:0002098">
    <property type="term" value="P:tRNA wobble uridine modification"/>
    <property type="evidence" value="ECO:0007669"/>
    <property type="project" value="InterPro"/>
</dbReference>
<evidence type="ECO:0000256" key="8">
    <source>
        <dbReference type="ARBA" id="ARBA00023242"/>
    </source>
</evidence>
<dbReference type="OrthoDB" id="166907at2759"/>
<evidence type="ECO:0000313" key="9">
    <source>
        <dbReference type="EMBL" id="OEJ86153.1"/>
    </source>
</evidence>
<evidence type="ECO:0000256" key="7">
    <source>
        <dbReference type="ARBA" id="ARBA00022694"/>
    </source>
</evidence>
<dbReference type="EMBL" id="LPNM01000006">
    <property type="protein sequence ID" value="OEJ86153.1"/>
    <property type="molecule type" value="Genomic_DNA"/>
</dbReference>
<keyword evidence="7" id="KW-0819">tRNA processing</keyword>
<dbReference type="InParanoid" id="A0A1E5RHU6"/>
<evidence type="ECO:0000256" key="4">
    <source>
        <dbReference type="ARBA" id="ARBA00009567"/>
    </source>
</evidence>
<keyword evidence="10" id="KW-1185">Reference proteome</keyword>
<protein>
    <recommendedName>
        <fullName evidence="5">Elongator complex protein 5</fullName>
    </recommendedName>
</protein>
<dbReference type="AlphaFoldDB" id="A0A1E5RHU6"/>
<accession>A0A1E5RHU6</accession>
<dbReference type="GO" id="GO:0033588">
    <property type="term" value="C:elongator holoenzyme complex"/>
    <property type="evidence" value="ECO:0007669"/>
    <property type="project" value="InterPro"/>
</dbReference>
<dbReference type="InterPro" id="IPR019519">
    <property type="entry name" value="Elp5"/>
</dbReference>
<keyword evidence="6" id="KW-0963">Cytoplasm</keyword>
<evidence type="ECO:0000256" key="3">
    <source>
        <dbReference type="ARBA" id="ARBA00005043"/>
    </source>
</evidence>
<evidence type="ECO:0000313" key="10">
    <source>
        <dbReference type="Proteomes" id="UP000095728"/>
    </source>
</evidence>
<dbReference type="Pfam" id="PF10483">
    <property type="entry name" value="Elong_Iki1"/>
    <property type="match status" value="1"/>
</dbReference>
<sequence length="315" mass="35663">MASSTHNPSVLLKRLLSLKDPSPLYLITDTIAHTAKNSILNEFAFQSVSDLDILYVSFETLNKPHYVSDFVRASQYFQSSQTLVAEVQARIKLLHAKNPNAIILCVFDNIGYIDSSEVAKIVQMLAEPRVSLCAIYHRDNLGHVESQPTGLKDGILPQNVYPSTYDLLKYIATNVLEVYPDVSSNKNIEDEEELESLVSRFSLPKGLNNLHSYELRLINRRKSGRSLKFDFIVNTETHEYVHKIAKDLSSEDASDPSFQGLTTFNLNTTTKQKHAKDQVDLPFLEAQSFNTGGAIVYEFEKDDDYDEEDPFEDPF</sequence>
<evidence type="ECO:0000256" key="1">
    <source>
        <dbReference type="ARBA" id="ARBA00004123"/>
    </source>
</evidence>
<keyword evidence="8" id="KW-0539">Nucleus</keyword>
<proteinExistence type="inferred from homology"/>
<dbReference type="InterPro" id="IPR027417">
    <property type="entry name" value="P-loop_NTPase"/>
</dbReference>
<dbReference type="STRING" id="56408.A0A1E5RHU6"/>
<dbReference type="PANTHER" id="PTHR15641">
    <property type="entry name" value="ELONGATOR COMPLEX PROTEIN 5"/>
    <property type="match status" value="1"/>
</dbReference>
<dbReference type="PANTHER" id="PTHR15641:SF1">
    <property type="entry name" value="ELONGATOR COMPLEX PROTEIN 5"/>
    <property type="match status" value="1"/>
</dbReference>
<dbReference type="UniPathway" id="UPA00988"/>
<comment type="caution">
    <text evidence="9">The sequence shown here is derived from an EMBL/GenBank/DDBJ whole genome shotgun (WGS) entry which is preliminary data.</text>
</comment>